<dbReference type="EMBL" id="JBEDNQ010000003">
    <property type="protein sequence ID" value="MEQ3550596.1"/>
    <property type="molecule type" value="Genomic_DNA"/>
</dbReference>
<comment type="caution">
    <text evidence="2">The sequence shown here is derived from an EMBL/GenBank/DDBJ whole genome shotgun (WGS) entry which is preliminary data.</text>
</comment>
<dbReference type="Proteomes" id="UP001494902">
    <property type="component" value="Unassembled WGS sequence"/>
</dbReference>
<evidence type="ECO:0000256" key="1">
    <source>
        <dbReference type="RuleBase" id="RU362001"/>
    </source>
</evidence>
<evidence type="ECO:0000313" key="2">
    <source>
        <dbReference type="EMBL" id="MEQ3550596.1"/>
    </source>
</evidence>
<reference evidence="2 3" key="1">
    <citation type="submission" date="2024-03" db="EMBL/GenBank/DDBJ databases">
        <title>Draft genome sequence of Pseudonocardia nematodicida JCM 31783.</title>
        <authorList>
            <person name="Butdee W."/>
            <person name="Duangmal K."/>
        </authorList>
    </citation>
    <scope>NUCLEOTIDE SEQUENCE [LARGE SCALE GENOMIC DNA]</scope>
    <source>
        <strain evidence="2 3">JCM 31783</strain>
    </source>
</reference>
<comment type="similarity">
    <text evidence="1">Belongs to the WXG100 family.</text>
</comment>
<dbReference type="InterPro" id="IPR036689">
    <property type="entry name" value="ESAT-6-like_sf"/>
</dbReference>
<evidence type="ECO:0000313" key="3">
    <source>
        <dbReference type="Proteomes" id="UP001494902"/>
    </source>
</evidence>
<organism evidence="2 3">
    <name type="scientific">Pseudonocardia nematodicida</name>
    <dbReference type="NCBI Taxonomy" id="1206997"/>
    <lineage>
        <taxon>Bacteria</taxon>
        <taxon>Bacillati</taxon>
        <taxon>Actinomycetota</taxon>
        <taxon>Actinomycetes</taxon>
        <taxon>Pseudonocardiales</taxon>
        <taxon>Pseudonocardiaceae</taxon>
        <taxon>Pseudonocardia</taxon>
    </lineage>
</organism>
<dbReference type="InterPro" id="IPR010310">
    <property type="entry name" value="T7SS_ESAT-6-like"/>
</dbReference>
<protein>
    <recommendedName>
        <fullName evidence="1">ESAT-6-like protein</fullName>
    </recommendedName>
</protein>
<sequence>MSSSEIKVTFGALTAARSDVVATAGRIRTELDDLRRYLAPMVSTWSGQAAADYQAVQQRWDTSAANLHEVLTRIGAALGQAHDGYLRTEQANARRWQA</sequence>
<dbReference type="Gene3D" id="1.10.287.1060">
    <property type="entry name" value="ESAT-6-like"/>
    <property type="match status" value="1"/>
</dbReference>
<dbReference type="SUPFAM" id="SSF140453">
    <property type="entry name" value="EsxAB dimer-like"/>
    <property type="match status" value="1"/>
</dbReference>
<dbReference type="NCBIfam" id="TIGR03930">
    <property type="entry name" value="WXG100_ESAT6"/>
    <property type="match status" value="1"/>
</dbReference>
<proteinExistence type="inferred from homology"/>
<dbReference type="Pfam" id="PF06013">
    <property type="entry name" value="WXG100"/>
    <property type="match status" value="1"/>
</dbReference>
<dbReference type="RefSeq" id="WP_349297662.1">
    <property type="nucleotide sequence ID" value="NZ_JBEDNQ010000003.1"/>
</dbReference>
<accession>A0ABV1K8S3</accession>
<gene>
    <name evidence="2" type="ORF">WIS52_08960</name>
</gene>
<keyword evidence="3" id="KW-1185">Reference proteome</keyword>
<name>A0ABV1K8S3_9PSEU</name>